<dbReference type="PROSITE" id="PS50297">
    <property type="entry name" value="ANK_REP_REGION"/>
    <property type="match status" value="3"/>
</dbReference>
<feature type="repeat" description="ANK" evidence="3">
    <location>
        <begin position="206"/>
        <end position="238"/>
    </location>
</feature>
<feature type="domain" description="Protein kinase" evidence="5">
    <location>
        <begin position="343"/>
        <end position="611"/>
    </location>
</feature>
<dbReference type="Gene3D" id="1.25.40.20">
    <property type="entry name" value="Ankyrin repeat-containing domain"/>
    <property type="match status" value="1"/>
</dbReference>
<reference evidence="6 7" key="1">
    <citation type="journal article" date="2017" name="Genome Biol. Evol.">
        <title>Phytophthora megakarya and P. palmivora, closely related causal agents of cacao black pod rot, underwent increases in genome sizes and gene numbers by different mechanisms.</title>
        <authorList>
            <person name="Ali S.S."/>
            <person name="Shao J."/>
            <person name="Lary D.J."/>
            <person name="Kronmiller B."/>
            <person name="Shen D."/>
            <person name="Strem M.D."/>
            <person name="Amoako-Attah I."/>
            <person name="Akrofi A.Y."/>
            <person name="Begoude B.A."/>
            <person name="Ten Hoopen G.M."/>
            <person name="Coulibaly K."/>
            <person name="Kebe B.I."/>
            <person name="Melnick R.L."/>
            <person name="Guiltinan M.J."/>
            <person name="Tyler B.M."/>
            <person name="Meinhardt L.W."/>
            <person name="Bailey B.A."/>
        </authorList>
    </citation>
    <scope>NUCLEOTIDE SEQUENCE [LARGE SCALE GENOMIC DNA]</scope>
    <source>
        <strain evidence="7">sbr112.9</strain>
    </source>
</reference>
<feature type="repeat" description="ANK" evidence="3">
    <location>
        <begin position="272"/>
        <end position="304"/>
    </location>
</feature>
<evidence type="ECO:0000256" key="3">
    <source>
        <dbReference type="PROSITE-ProRule" id="PRU00023"/>
    </source>
</evidence>
<evidence type="ECO:0000256" key="1">
    <source>
        <dbReference type="ARBA" id="ARBA00022737"/>
    </source>
</evidence>
<dbReference type="SUPFAM" id="SSF48403">
    <property type="entry name" value="Ankyrin repeat"/>
    <property type="match status" value="1"/>
</dbReference>
<evidence type="ECO:0000313" key="7">
    <source>
        <dbReference type="Proteomes" id="UP000237271"/>
    </source>
</evidence>
<feature type="transmembrane region" description="Helical" evidence="4">
    <location>
        <begin position="1313"/>
        <end position="1334"/>
    </location>
</feature>
<keyword evidence="4" id="KW-0812">Transmembrane</keyword>
<dbReference type="OrthoDB" id="1668230at2759"/>
<dbReference type="InterPro" id="IPR001245">
    <property type="entry name" value="Ser-Thr/Tyr_kinase_cat_dom"/>
</dbReference>
<dbReference type="Pfam" id="PF12796">
    <property type="entry name" value="Ank_2"/>
    <property type="match status" value="3"/>
</dbReference>
<dbReference type="InterPro" id="IPR011009">
    <property type="entry name" value="Kinase-like_dom_sf"/>
</dbReference>
<protein>
    <submittedName>
        <fullName evidence="6">Serine/threonine protein kinase</fullName>
    </submittedName>
</protein>
<dbReference type="SUPFAM" id="SSF56112">
    <property type="entry name" value="Protein kinase-like (PK-like)"/>
    <property type="match status" value="2"/>
</dbReference>
<dbReference type="SMART" id="SM00248">
    <property type="entry name" value="ANK"/>
    <property type="match status" value="8"/>
</dbReference>
<dbReference type="Gene3D" id="3.30.200.20">
    <property type="entry name" value="Phosphorylase Kinase, domain 1"/>
    <property type="match status" value="1"/>
</dbReference>
<keyword evidence="1" id="KW-0677">Repeat</keyword>
<keyword evidence="2 3" id="KW-0040">ANK repeat</keyword>
<accession>A0A2P4X8F0</accession>
<dbReference type="PANTHER" id="PTHR24161">
    <property type="entry name" value="ANK_REP_REGION DOMAIN-CONTAINING PROTEIN-RELATED"/>
    <property type="match status" value="1"/>
</dbReference>
<name>A0A2P4X8F0_9STRA</name>
<keyword evidence="7" id="KW-1185">Reference proteome</keyword>
<dbReference type="Proteomes" id="UP000237271">
    <property type="component" value="Unassembled WGS sequence"/>
</dbReference>
<keyword evidence="4" id="KW-1133">Transmembrane helix</keyword>
<dbReference type="Pfam" id="PF07714">
    <property type="entry name" value="PK_Tyr_Ser-Thr"/>
    <property type="match status" value="2"/>
</dbReference>
<feature type="domain" description="Protein kinase" evidence="5">
    <location>
        <begin position="832"/>
        <end position="1084"/>
    </location>
</feature>
<keyword evidence="6" id="KW-0418">Kinase</keyword>
<dbReference type="PROSITE" id="PS50088">
    <property type="entry name" value="ANK_REPEAT"/>
    <property type="match status" value="4"/>
</dbReference>
<keyword evidence="6" id="KW-0808">Transferase</keyword>
<organism evidence="6 7">
    <name type="scientific">Phytophthora palmivora</name>
    <dbReference type="NCBI Taxonomy" id="4796"/>
    <lineage>
        <taxon>Eukaryota</taxon>
        <taxon>Sar</taxon>
        <taxon>Stramenopiles</taxon>
        <taxon>Oomycota</taxon>
        <taxon>Peronosporomycetes</taxon>
        <taxon>Peronosporales</taxon>
        <taxon>Peronosporaceae</taxon>
        <taxon>Phytophthora</taxon>
    </lineage>
</organism>
<feature type="repeat" description="ANK" evidence="3">
    <location>
        <begin position="103"/>
        <end position="137"/>
    </location>
</feature>
<dbReference type="InterPro" id="IPR036770">
    <property type="entry name" value="Ankyrin_rpt-contain_sf"/>
</dbReference>
<evidence type="ECO:0000313" key="6">
    <source>
        <dbReference type="EMBL" id="POM61820.1"/>
    </source>
</evidence>
<evidence type="ECO:0000259" key="5">
    <source>
        <dbReference type="PROSITE" id="PS50011"/>
    </source>
</evidence>
<comment type="caution">
    <text evidence="6">The sequence shown here is derived from an EMBL/GenBank/DDBJ whole genome shotgun (WGS) entry which is preliminary data.</text>
</comment>
<dbReference type="InterPro" id="IPR002110">
    <property type="entry name" value="Ankyrin_rpt"/>
</dbReference>
<evidence type="ECO:0000256" key="2">
    <source>
        <dbReference type="ARBA" id="ARBA00023043"/>
    </source>
</evidence>
<keyword evidence="6" id="KW-0723">Serine/threonine-protein kinase</keyword>
<evidence type="ECO:0000256" key="4">
    <source>
        <dbReference type="SAM" id="Phobius"/>
    </source>
</evidence>
<dbReference type="PROSITE" id="PS50011">
    <property type="entry name" value="PROTEIN_KINASE_DOM"/>
    <property type="match status" value="2"/>
</dbReference>
<keyword evidence="4" id="KW-0472">Membrane</keyword>
<dbReference type="GO" id="GO:0005524">
    <property type="term" value="F:ATP binding"/>
    <property type="evidence" value="ECO:0007669"/>
    <property type="project" value="InterPro"/>
</dbReference>
<gene>
    <name evidence="6" type="ORF">PHPALM_29107</name>
</gene>
<dbReference type="GO" id="GO:0004674">
    <property type="term" value="F:protein serine/threonine kinase activity"/>
    <property type="evidence" value="ECO:0007669"/>
    <property type="project" value="UniProtKB-KW"/>
</dbReference>
<sequence length="1351" mass="153286">MSIKNVVEALKRIVDSCKFHKAEQRVKRLIESFIDSSQKISFSTACGQSIKLANRVLLYSGWDAENVFKGLCTAAFEGKLDVVQWLFAQGEEKGFSLIERNTNGQTLLHWAVRGPEPNCSMLEFLIGHGVRAFSSDKWGNTALYYGAVEHKFKVVEFFLNRYSGEERPVLTDMWKTLFVSANADRIDIVKYLVDYFGVDVSYVNDFGRSALHEAAAGGAAHCVAFLLDNAVDVNIKDSLGLTPVIEACRWGRIDVCRQLLKRGGNASHVDLAGQSALHHAAKGGHAAIVDELVTQGVDIDCYDKRGWTPLHCAAATGHSIVADILIRRGSNPDRKTYFGETALLLAVEHGHDDMIDVLKKHRDQDLEDIYTNVALDDYKEYVFSLDDIELDPLGKMWLGAPVEIKTIKPGSTNVIHELHRWSKAIHPNIVELYGFCRSGNGESYFVCERDRGSLREHLKQIFPPSALWQKLFEAAAGLAYLHDRNIVHAGISCDSIIIAGNGVAKLRNLNYDLTNYRHEWAAPELLSGFPCSFESDVYAFGITIVEAFTTGSSLWEFNSSVLNDAIRAGKLPNKPTQMTSGQWQLIEQMCCYHPRDRLSASGIVRKLEMLLEDLTPSSIFSHDAPVSWGNIRDIPVASSSVSRLLSESGQMCEGSTTMHAMFRAVYERLVDILELLQARQETLSGDLIHRYTVILQYFDSQVHKFHDSISVRDPLLNSSLQITEDIFSIHGDLDFFIEATSLSRHPNAHRWQQNWESCMKHVLENSTTLSDNTSYTKENLVNTSCAMSKYLASNFHYKQNTEKAFSEAKSLIASASKVRSPYWFISPHDMAFDHVEKFESGAVPAFRTGEWNHSQVHVHQSSMISDMLECTPITSTFMNFVEDCYKLHHPHIVKLFGACHFNQPFLIYESTREHLGHYLIDHPDEVWDKLYEASLGLRHLHAQHIIHGDLKGAHILIGNDGYAKIVLVPSHQHWSHSFDARPTDDIQWKAPEFLLGKQVSMASDIYSFGMCILQMLTSKKEFPWGTLNDMNVRDLVLTEKRIPERPDNCTKEVYDLVEKMCCYDPHDRISSSEVVRRLDVHTRKYQMSTLDAVEQDVVPVRWNELGGVRICTIPRGTATVASYLADIDDLCEDTVDCMDRCLYERFVDVFSQLKARRDMPSERLVRRFSDMLYSFHVKVKDTKSTCIQKEHCYLLLQKDLNSLMDIPDRHQWQYQSESQYLHKQHDMMMDSLLQSTSEQYSGNLSLNLSVNCSANAAEDVSCVIPSLAISKCEPWFIPEYEVTFDDFNAFSRGAFGEVHRGKWRRADVVVKTWRYGTGCITLTSFGCLVLVIYFDRSSFVKMQKAGSWIII</sequence>
<dbReference type="EMBL" id="NCKW01015776">
    <property type="protein sequence ID" value="POM61820.1"/>
    <property type="molecule type" value="Genomic_DNA"/>
</dbReference>
<dbReference type="Gene3D" id="1.10.510.10">
    <property type="entry name" value="Transferase(Phosphotransferase) domain 1"/>
    <property type="match status" value="2"/>
</dbReference>
<feature type="repeat" description="ANK" evidence="3">
    <location>
        <begin position="305"/>
        <end position="337"/>
    </location>
</feature>
<dbReference type="PANTHER" id="PTHR24161:SF121">
    <property type="entry name" value="M-PHASE PHOSPHOPROTEIN 8"/>
    <property type="match status" value="1"/>
</dbReference>
<proteinExistence type="predicted"/>
<dbReference type="InterPro" id="IPR000719">
    <property type="entry name" value="Prot_kinase_dom"/>
</dbReference>